<dbReference type="InterPro" id="IPR000362">
    <property type="entry name" value="Fumarate_lyase_fam"/>
</dbReference>
<feature type="domain" description="Fumarate lyase N-terminal" evidence="4">
    <location>
        <begin position="51"/>
        <end position="338"/>
    </location>
</feature>
<evidence type="ECO:0000259" key="5">
    <source>
        <dbReference type="Pfam" id="PF14698"/>
    </source>
</evidence>
<dbReference type="PRINTS" id="PR00145">
    <property type="entry name" value="ARGSUCLYASE"/>
</dbReference>
<feature type="domain" description="Argininosuccinate lyase C-terminal" evidence="5">
    <location>
        <begin position="401"/>
        <end position="470"/>
    </location>
</feature>
<dbReference type="Pfam" id="PF14698">
    <property type="entry name" value="ASL_C2"/>
    <property type="match status" value="1"/>
</dbReference>
<feature type="region of interest" description="Disordered" evidence="3">
    <location>
        <begin position="1"/>
        <end position="33"/>
    </location>
</feature>
<dbReference type="Gene3D" id="1.10.275.10">
    <property type="entry name" value="Fumarase/aspartase (N-terminal domain)"/>
    <property type="match status" value="1"/>
</dbReference>
<accession>L9XTX1</accession>
<dbReference type="Pfam" id="PF00206">
    <property type="entry name" value="Lyase_1"/>
    <property type="match status" value="1"/>
</dbReference>
<comment type="catalytic activity">
    <reaction evidence="1">
        <text>2-(N(omega)-L-arginino)succinate = fumarate + L-arginine</text>
        <dbReference type="Rhea" id="RHEA:24020"/>
        <dbReference type="ChEBI" id="CHEBI:29806"/>
        <dbReference type="ChEBI" id="CHEBI:32682"/>
        <dbReference type="ChEBI" id="CHEBI:57472"/>
        <dbReference type="EC" id="4.3.2.1"/>
    </reaction>
</comment>
<keyword evidence="1 6" id="KW-0456">Lyase</keyword>
<keyword evidence="1" id="KW-0028">Amino-acid biosynthesis</keyword>
<evidence type="ECO:0000259" key="4">
    <source>
        <dbReference type="Pfam" id="PF00206"/>
    </source>
</evidence>
<comment type="caution">
    <text evidence="6">The sequence shown here is derived from an EMBL/GenBank/DDBJ whole genome shotgun (WGS) entry which is preliminary data.</text>
</comment>
<dbReference type="Gene3D" id="1.20.200.10">
    <property type="entry name" value="Fumarase/aspartase (Central domain)"/>
    <property type="match status" value="1"/>
</dbReference>
<evidence type="ECO:0000313" key="6">
    <source>
        <dbReference type="EMBL" id="ELY65235.1"/>
    </source>
</evidence>
<protein>
    <recommendedName>
        <fullName evidence="1 2">Argininosuccinate lyase</fullName>
        <shortName evidence="1">ASAL</shortName>
        <ecNumber evidence="1 2">4.3.2.1</ecNumber>
    </recommendedName>
    <alternativeName>
        <fullName evidence="1">Arginosuccinase</fullName>
    </alternativeName>
</protein>
<dbReference type="AlphaFoldDB" id="L9XTX1"/>
<dbReference type="OrthoDB" id="27337at2157"/>
<reference evidence="6 7" key="1">
    <citation type="journal article" date="2014" name="PLoS Genet.">
        <title>Phylogenetically driven sequencing of extremely halophilic archaea reveals strategies for static and dynamic osmo-response.</title>
        <authorList>
            <person name="Becker E.A."/>
            <person name="Seitzer P.M."/>
            <person name="Tritt A."/>
            <person name="Larsen D."/>
            <person name="Krusor M."/>
            <person name="Yao A.I."/>
            <person name="Wu D."/>
            <person name="Madern D."/>
            <person name="Eisen J.A."/>
            <person name="Darling A.E."/>
            <person name="Facciotti M.T."/>
        </authorList>
    </citation>
    <scope>NUCLEOTIDE SEQUENCE [LARGE SCALE GENOMIC DNA]</scope>
    <source>
        <strain evidence="6 7">JCM 10478</strain>
    </source>
</reference>
<dbReference type="PANTHER" id="PTHR43814">
    <property type="entry name" value="ARGININOSUCCINATE LYASE"/>
    <property type="match status" value="1"/>
</dbReference>
<dbReference type="InterPro" id="IPR022761">
    <property type="entry name" value="Fumarate_lyase_N"/>
</dbReference>
<keyword evidence="1" id="KW-0055">Arginine biosynthesis</keyword>
<feature type="region of interest" description="Disordered" evidence="3">
    <location>
        <begin position="463"/>
        <end position="482"/>
    </location>
</feature>
<dbReference type="STRING" id="1227496.C489_15682"/>
<dbReference type="InterPro" id="IPR009049">
    <property type="entry name" value="Argininosuccinate_lyase"/>
</dbReference>
<evidence type="ECO:0000256" key="3">
    <source>
        <dbReference type="SAM" id="MobiDB-lite"/>
    </source>
</evidence>
<gene>
    <name evidence="1" type="primary">argH</name>
    <name evidence="6" type="ORF">C489_15682</name>
</gene>
<comment type="subcellular location">
    <subcellularLocation>
        <location evidence="1">Cytoplasm</location>
    </subcellularLocation>
</comment>
<evidence type="ECO:0000313" key="7">
    <source>
        <dbReference type="Proteomes" id="UP000011632"/>
    </source>
</evidence>
<dbReference type="CDD" id="cd01359">
    <property type="entry name" value="Argininosuccinate_lyase"/>
    <property type="match status" value="1"/>
</dbReference>
<dbReference type="Proteomes" id="UP000011632">
    <property type="component" value="Unassembled WGS sequence"/>
</dbReference>
<comment type="pathway">
    <text evidence="1">Amino-acid biosynthesis; L-arginine biosynthesis; L-arginine from L-ornithine and carbamoyl phosphate: step 3/3.</text>
</comment>
<dbReference type="NCBIfam" id="TIGR00838">
    <property type="entry name" value="argH"/>
    <property type="match status" value="1"/>
</dbReference>
<dbReference type="FunFam" id="1.20.200.10:FF:000015">
    <property type="entry name" value="argininosuccinate lyase isoform X2"/>
    <property type="match status" value="1"/>
</dbReference>
<evidence type="ECO:0000256" key="2">
    <source>
        <dbReference type="NCBIfam" id="TIGR00838"/>
    </source>
</evidence>
<dbReference type="GO" id="GO:0005829">
    <property type="term" value="C:cytosol"/>
    <property type="evidence" value="ECO:0007669"/>
    <property type="project" value="TreeGrafter"/>
</dbReference>
<proteinExistence type="inferred from homology"/>
<evidence type="ECO:0000256" key="1">
    <source>
        <dbReference type="HAMAP-Rule" id="MF_00006"/>
    </source>
</evidence>
<dbReference type="GO" id="GO:0042450">
    <property type="term" value="P:L-arginine biosynthetic process via ornithine"/>
    <property type="evidence" value="ECO:0007669"/>
    <property type="project" value="UniProtKB-UniRule"/>
</dbReference>
<organism evidence="6 7">
    <name type="scientific">Natrinema versiforme JCM 10478</name>
    <dbReference type="NCBI Taxonomy" id="1227496"/>
    <lineage>
        <taxon>Archaea</taxon>
        <taxon>Methanobacteriati</taxon>
        <taxon>Methanobacteriota</taxon>
        <taxon>Stenosarchaea group</taxon>
        <taxon>Halobacteria</taxon>
        <taxon>Halobacteriales</taxon>
        <taxon>Natrialbaceae</taxon>
        <taxon>Natrinema</taxon>
    </lineage>
</organism>
<dbReference type="PANTHER" id="PTHR43814:SF1">
    <property type="entry name" value="ARGININOSUCCINATE LYASE"/>
    <property type="match status" value="1"/>
</dbReference>
<dbReference type="RefSeq" id="WP_006432225.1">
    <property type="nucleotide sequence ID" value="NZ_AOID01000047.1"/>
</dbReference>
<dbReference type="HAMAP" id="MF_00006">
    <property type="entry name" value="Arg_succ_lyase"/>
    <property type="match status" value="1"/>
</dbReference>
<dbReference type="UniPathway" id="UPA00068">
    <property type="reaction ID" value="UER00114"/>
</dbReference>
<keyword evidence="7" id="KW-1185">Reference proteome</keyword>
<dbReference type="Gene3D" id="1.10.40.30">
    <property type="entry name" value="Fumarase/aspartase (C-terminal domain)"/>
    <property type="match status" value="1"/>
</dbReference>
<dbReference type="InterPro" id="IPR024083">
    <property type="entry name" value="Fumarase/histidase_N"/>
</dbReference>
<dbReference type="EMBL" id="AOID01000047">
    <property type="protein sequence ID" value="ELY65235.1"/>
    <property type="molecule type" value="Genomic_DNA"/>
</dbReference>
<dbReference type="InterPro" id="IPR029419">
    <property type="entry name" value="Arg_succ_lyase_C"/>
</dbReference>
<name>L9XTX1_9EURY</name>
<feature type="compositionally biased region" description="Basic and acidic residues" evidence="3">
    <location>
        <begin position="1"/>
        <end position="11"/>
    </location>
</feature>
<dbReference type="InterPro" id="IPR008948">
    <property type="entry name" value="L-Aspartase-like"/>
</dbReference>
<comment type="similarity">
    <text evidence="1">Belongs to the lyase 1 family. Argininosuccinate lyase subfamily.</text>
</comment>
<dbReference type="EC" id="4.3.2.1" evidence="1 2"/>
<keyword evidence="1" id="KW-0963">Cytoplasm</keyword>
<dbReference type="PRINTS" id="PR00149">
    <property type="entry name" value="FUMRATELYASE"/>
</dbReference>
<dbReference type="PATRIC" id="fig|1227496.3.peg.3162"/>
<dbReference type="SUPFAM" id="SSF48557">
    <property type="entry name" value="L-aspartase-like"/>
    <property type="match status" value="1"/>
</dbReference>
<sequence length="523" mass="54774">MTEESAHEGGAAERAIATDGGEPIDGTDDEGVVRRDRFSGGPARSFLSSLAADERIFAADLEVDRAHTVMLAEQGIIADDVAGQILTAIDAIEVDGHDSLPDGEDVHEAIETAVIERIGADGGKMHTARSRNDEVAACIRYRLRDDILEAIETTLALRESLAAVADDHRETIMPGYTHLQPAQPTTVAHWALAYQGAVRRDTERLLAAYGRINQSPLGGAAFAGTTFDIDRERTADLLGFDGGPASSARGSSAEQRSAVVVENSMDAASSRDFLLEATQALSTHATTLSGLAEDVIIFANRGFVDLADDYSSTSSIMPQKKNPDTLELVRAVAGDAAGGVQGLTTTLKGLPRAYNRDLQRATTHAWETVDAVTEASEVAAGAVATATWNEETLAAEAGEGFSTATGVADLLAANGLPFRTAHELVAIAAENGADYDALESAAQEVLGESLDAHVDPAAVEDALDPAKSVASRDSQGGPAPEAVAAQLESTHEALATDEETLANRADALEAAHDRLRAEVNGYV</sequence>
<dbReference type="GO" id="GO:0004056">
    <property type="term" value="F:argininosuccinate lyase activity"/>
    <property type="evidence" value="ECO:0007669"/>
    <property type="project" value="UniProtKB-UniRule"/>
</dbReference>